<proteinExistence type="predicted"/>
<sequence length="258" mass="30323">MKNKIKIEERMLVTVTLNLMHKMQDFQDFKKEQGISGDYEAKVAYLVENLHVHEKTAENLLSGKVVSHNNYLEIFPSFGSESNGDTQTKLEKFAEIISREIENGDDNTVKEVNRILSDKLDKLDLKKIVNATFIQSLEKSSQSSLKSLKNPSKRTKTLDYAWVIWNSFFYDYISKRDDQYQIFTKFNVIEKAMDYLPLIEKIFESEENLEVFCQVAERIELFKEILPVVNEWDDWENVEKFIKSVQSRNGFDNYIDIK</sequence>
<dbReference type="RefSeq" id="WP_115263575.1">
    <property type="nucleotide sequence ID" value="NZ_UHFT01000001.1"/>
</dbReference>
<dbReference type="AlphaFoldDB" id="A0A380L804"/>
<reference evidence="1" key="1">
    <citation type="submission" date="2018-06" db="EMBL/GenBank/DDBJ databases">
        <authorList>
            <consortium name="Pathogen Informatics"/>
            <person name="Doyle S."/>
        </authorList>
    </citation>
    <scope>NUCLEOTIDE SEQUENCE [LARGE SCALE GENOMIC DNA]</scope>
    <source>
        <strain evidence="1">NCTC11063</strain>
    </source>
</reference>
<dbReference type="Proteomes" id="UP000255236">
    <property type="component" value="Unassembled WGS sequence"/>
</dbReference>
<dbReference type="EMBL" id="UHFT01000001">
    <property type="protein sequence ID" value="SUN81098.1"/>
    <property type="molecule type" value="Genomic_DNA"/>
</dbReference>
<comment type="caution">
    <text evidence="1">The sequence shown here is derived from an EMBL/GenBank/DDBJ whole genome shotgun (WGS) entry which is preliminary data.</text>
</comment>
<gene>
    <name evidence="1" type="ORF">NCTC11063_01844</name>
</gene>
<accession>A0A380L804</accession>
<protein>
    <submittedName>
        <fullName evidence="1">Uncharacterized protein</fullName>
    </submittedName>
</protein>
<name>A0A380L804_9STRE</name>
<evidence type="ECO:0000313" key="2">
    <source>
        <dbReference type="Proteomes" id="UP000255236"/>
    </source>
</evidence>
<keyword evidence="2" id="KW-1185">Reference proteome</keyword>
<evidence type="ECO:0000313" key="1">
    <source>
        <dbReference type="EMBL" id="SUN81098.1"/>
    </source>
</evidence>
<organism evidence="1 2">
    <name type="scientific">Streptococcus milleri</name>
    <dbReference type="NCBI Taxonomy" id="33040"/>
    <lineage>
        <taxon>Bacteria</taxon>
        <taxon>Bacillati</taxon>
        <taxon>Bacillota</taxon>
        <taxon>Bacilli</taxon>
        <taxon>Lactobacillales</taxon>
        <taxon>Streptococcaceae</taxon>
        <taxon>Streptococcus</taxon>
    </lineage>
</organism>